<keyword evidence="2" id="KW-1185">Reference proteome</keyword>
<accession>A0AA91M6Y1</accession>
<evidence type="ECO:0008006" key="3">
    <source>
        <dbReference type="Google" id="ProtNLM"/>
    </source>
</evidence>
<name>A0AA91M6Y1_9MYCO</name>
<protein>
    <recommendedName>
        <fullName evidence="3">DUF1214 domain-containing protein</fullName>
    </recommendedName>
</protein>
<organism evidence="1 2">
    <name type="scientific">Mycolicibacter minnesotensis</name>
    <dbReference type="NCBI Taxonomy" id="1118379"/>
    <lineage>
        <taxon>Bacteria</taxon>
        <taxon>Bacillati</taxon>
        <taxon>Actinomycetota</taxon>
        <taxon>Actinomycetes</taxon>
        <taxon>Mycobacteriales</taxon>
        <taxon>Mycobacteriaceae</taxon>
        <taxon>Mycolicibacter</taxon>
    </lineage>
</organism>
<dbReference type="EMBL" id="MVHZ01000005">
    <property type="protein sequence ID" value="ORB02145.1"/>
    <property type="molecule type" value="Genomic_DNA"/>
</dbReference>
<evidence type="ECO:0000313" key="1">
    <source>
        <dbReference type="EMBL" id="ORB02145.1"/>
    </source>
</evidence>
<dbReference type="Proteomes" id="UP000192320">
    <property type="component" value="Unassembled WGS sequence"/>
</dbReference>
<sequence>MVPQAAAGPALATPVRLLSDSLQSAVNEILNAQQQVATSVGALPWVTPYDVAHQLGPYTQMVANTMLASILNMENASRGFDSNGQIAPTPWGAPAADPLQMQNFASADNIYFGLATGDKTWIVTVYPGQGTQDMLFSPMVGDGVTTSYLTARTDDFAGFTPNADGSYTIILSPTEHAGNWVDTQGSVSTLIRDTVGDWGLMHNTMRVQEVGASGYTMPVLSTDNITSILQTIGANYVYQNATPTYIGLANAMAQIPFNTVTTPAPSQPGVIGPAVVGQINSMGRFQLEPDQALILKVPDVAGRYSSAEIGSALNNVGSQPGWATSVAQINDAQAFRSSDGFTYYVISAKDPGVANWLDTNGASNGDIALRWQGAEVSSIARPTFEVVSLDDVKNYLPDDTPTVTLAERAVEIQNHLLEYGYKINQYHDSGWVTQNLEIDQIKAAIGTEQFDLIFGTQLNVPSVLDRMLDPTLMADPTTVFRNLLTTNPADTLSALVQNMPTLLQDIQMPAVLAALRLAMLVGQDSGFSGLTTGLGTWLESTFADPATSITAGLLNARDDLSVVLMNADKYDPLSFGDLSLVSDRLSDLHESVWNMLAAGLAHSLGLGDTSAVFDFGSGTALAGLDLW</sequence>
<dbReference type="AlphaFoldDB" id="A0AA91M6Y1"/>
<dbReference type="SUPFAM" id="SSF160935">
    <property type="entry name" value="VPA0735-like"/>
    <property type="match status" value="1"/>
</dbReference>
<comment type="caution">
    <text evidence="1">The sequence shown here is derived from an EMBL/GenBank/DDBJ whole genome shotgun (WGS) entry which is preliminary data.</text>
</comment>
<gene>
    <name evidence="1" type="ORF">BST33_07505</name>
</gene>
<proteinExistence type="predicted"/>
<evidence type="ECO:0000313" key="2">
    <source>
        <dbReference type="Proteomes" id="UP000192320"/>
    </source>
</evidence>
<reference evidence="1 2" key="1">
    <citation type="submission" date="2017-02" db="EMBL/GenBank/DDBJ databases">
        <title>The new phylogeny of genus Mycobacterium.</title>
        <authorList>
            <person name="Tortoli E."/>
            <person name="Trovato A."/>
            <person name="Cirillo D.M."/>
        </authorList>
    </citation>
    <scope>NUCLEOTIDE SEQUENCE [LARGE SCALE GENOMIC DNA]</scope>
    <source>
        <strain evidence="1 2">DSM 45633</strain>
    </source>
</reference>